<evidence type="ECO:0000313" key="1">
    <source>
        <dbReference type="EMBL" id="SDM16117.1"/>
    </source>
</evidence>
<sequence length="591" mass="63272">MSTALTEVACPVCTHVVPPDPSCGRCGWVLFGGPWVDIAADDRRLEFHAELTAARRRFDLTAAVLAAGGDQELLARLLKLLRGGAPKEAELADARRTSARHRTEPLAVAGAAALSRLARHGALAVVDVRLDGVAVARIDVGERHVPGLTGPVRLHPWRELMPTLPQDADELAIVLAGGAGLGQATRHTGLADLGLDGDVLVLNRLPGLPVPDALVSRYTDVWLVARTEPALDDRVIASWVARAPLHHDLSLVLVDVDPQGVTHPMTRTLFTAGTTARELPVARLTVDAPAGGREPLVLAVVSGPAGTPPRQCAPISVVRCELRPSQRHELEFRLDGPGEVTLVRPGGSADDATANRWPELLDDMPPRYQSDADALDFAIAVELGGAAEAVAPRRKLVVDVLAHLSAHHPDPAAVRAAVIGYDDHLRARNVLHTTSGFVSLEDAEDFAAALLPSPAIEPRGAPVEDALAVARGLPWRSLPVARRLVLVGGRPPHPAADAAISRCPNQHDWQFLLRQLESDRVVHAAIWDRPDWTERGNPEARRATQAWHALASPQRPMLLHHVDAAFVVKEAKAVRDAGPQASLLFPLAIKN</sequence>
<organism evidence="1 2">
    <name type="scientific">Lentzea albidocapillata subsp. violacea</name>
    <dbReference type="NCBI Taxonomy" id="128104"/>
    <lineage>
        <taxon>Bacteria</taxon>
        <taxon>Bacillati</taxon>
        <taxon>Actinomycetota</taxon>
        <taxon>Actinomycetes</taxon>
        <taxon>Pseudonocardiales</taxon>
        <taxon>Pseudonocardiaceae</taxon>
        <taxon>Lentzea</taxon>
    </lineage>
</organism>
<name>A0A1G9QZU5_9PSEU</name>
<reference evidence="2" key="1">
    <citation type="submission" date="2016-10" db="EMBL/GenBank/DDBJ databases">
        <authorList>
            <person name="Varghese N."/>
            <person name="Submissions S."/>
        </authorList>
    </citation>
    <scope>NUCLEOTIDE SEQUENCE [LARGE SCALE GENOMIC DNA]</scope>
    <source>
        <strain evidence="2">DSM 44796</strain>
    </source>
</reference>
<accession>A0A1G9QZU5</accession>
<gene>
    <name evidence="1" type="ORF">SAMN04488074_117110</name>
</gene>
<dbReference type="EMBL" id="FNET01000017">
    <property type="protein sequence ID" value="SDM16117.1"/>
    <property type="molecule type" value="Genomic_DNA"/>
</dbReference>
<protein>
    <submittedName>
        <fullName evidence="1">Uncharacterized protein</fullName>
    </submittedName>
</protein>
<proteinExistence type="predicted"/>
<dbReference type="RefSeq" id="WP_090011457.1">
    <property type="nucleotide sequence ID" value="NZ_FNET01000017.1"/>
</dbReference>
<evidence type="ECO:0000313" key="2">
    <source>
        <dbReference type="Proteomes" id="UP000199682"/>
    </source>
</evidence>
<dbReference type="AlphaFoldDB" id="A0A1G9QZU5"/>
<dbReference type="Proteomes" id="UP000199682">
    <property type="component" value="Unassembled WGS sequence"/>
</dbReference>